<evidence type="ECO:0000256" key="8">
    <source>
        <dbReference type="SAM" id="Phobius"/>
    </source>
</evidence>
<keyword evidence="8" id="KW-0812">Transmembrane</keyword>
<feature type="transmembrane region" description="Helical" evidence="8">
    <location>
        <begin position="57"/>
        <end position="77"/>
    </location>
</feature>
<dbReference type="EC" id="2.7.13.3" evidence="2"/>
<dbReference type="PANTHER" id="PTHR24421">
    <property type="entry name" value="NITRATE/NITRITE SENSOR PROTEIN NARX-RELATED"/>
    <property type="match status" value="1"/>
</dbReference>
<dbReference type="GO" id="GO:0016020">
    <property type="term" value="C:membrane"/>
    <property type="evidence" value="ECO:0007669"/>
    <property type="project" value="InterPro"/>
</dbReference>
<keyword evidence="3" id="KW-0808">Transferase</keyword>
<evidence type="ECO:0000313" key="11">
    <source>
        <dbReference type="Proteomes" id="UP000199444"/>
    </source>
</evidence>
<keyword evidence="11" id="KW-1185">Reference proteome</keyword>
<protein>
    <recommendedName>
        <fullName evidence="2">histidine kinase</fullName>
        <ecNumber evidence="2">2.7.13.3</ecNumber>
    </recommendedName>
</protein>
<evidence type="ECO:0000256" key="5">
    <source>
        <dbReference type="ARBA" id="ARBA00022777"/>
    </source>
</evidence>
<dbReference type="CDD" id="cd16917">
    <property type="entry name" value="HATPase_UhpB-NarQ-NarX-like"/>
    <property type="match status" value="1"/>
</dbReference>
<reference evidence="10 11" key="1">
    <citation type="submission" date="2016-10" db="EMBL/GenBank/DDBJ databases">
        <authorList>
            <person name="de Groot N.N."/>
        </authorList>
    </citation>
    <scope>NUCLEOTIDE SEQUENCE [LARGE SCALE GENOMIC DNA]</scope>
    <source>
        <strain evidence="10 11">CGMCC 1.10449</strain>
    </source>
</reference>
<evidence type="ECO:0000256" key="7">
    <source>
        <dbReference type="ARBA" id="ARBA00023012"/>
    </source>
</evidence>
<feature type="domain" description="Histidine kinase" evidence="9">
    <location>
        <begin position="177"/>
        <end position="362"/>
    </location>
</feature>
<evidence type="ECO:0000256" key="2">
    <source>
        <dbReference type="ARBA" id="ARBA00012438"/>
    </source>
</evidence>
<keyword evidence="8" id="KW-0472">Membrane</keyword>
<evidence type="ECO:0000256" key="1">
    <source>
        <dbReference type="ARBA" id="ARBA00000085"/>
    </source>
</evidence>
<evidence type="ECO:0000256" key="4">
    <source>
        <dbReference type="ARBA" id="ARBA00022741"/>
    </source>
</evidence>
<feature type="transmembrane region" description="Helical" evidence="8">
    <location>
        <begin position="127"/>
        <end position="146"/>
    </location>
</feature>
<dbReference type="Pfam" id="PF07730">
    <property type="entry name" value="HisKA_3"/>
    <property type="match status" value="1"/>
</dbReference>
<keyword evidence="6" id="KW-0067">ATP-binding</keyword>
<dbReference type="Gene3D" id="1.20.5.1930">
    <property type="match status" value="1"/>
</dbReference>
<dbReference type="SUPFAM" id="SSF55874">
    <property type="entry name" value="ATPase domain of HSP90 chaperone/DNA topoisomerase II/histidine kinase"/>
    <property type="match status" value="1"/>
</dbReference>
<organism evidence="10 11">
    <name type="scientific">Virgibacillus salinus</name>
    <dbReference type="NCBI Taxonomy" id="553311"/>
    <lineage>
        <taxon>Bacteria</taxon>
        <taxon>Bacillati</taxon>
        <taxon>Bacillota</taxon>
        <taxon>Bacilli</taxon>
        <taxon>Bacillales</taxon>
        <taxon>Bacillaceae</taxon>
        <taxon>Virgibacillus</taxon>
    </lineage>
</organism>
<dbReference type="InterPro" id="IPR050482">
    <property type="entry name" value="Sensor_HK_TwoCompSys"/>
</dbReference>
<keyword evidence="8" id="KW-1133">Transmembrane helix</keyword>
<name>A0A1H1DVL6_9BACI</name>
<dbReference type="GO" id="GO:0046983">
    <property type="term" value="F:protein dimerization activity"/>
    <property type="evidence" value="ECO:0007669"/>
    <property type="project" value="InterPro"/>
</dbReference>
<feature type="transmembrane region" description="Helical" evidence="8">
    <location>
        <begin position="20"/>
        <end position="45"/>
    </location>
</feature>
<dbReference type="InterPro" id="IPR005467">
    <property type="entry name" value="His_kinase_dom"/>
</dbReference>
<keyword evidence="5 10" id="KW-0418">Kinase</keyword>
<evidence type="ECO:0000313" key="10">
    <source>
        <dbReference type="EMBL" id="SDQ80561.1"/>
    </source>
</evidence>
<dbReference type="PROSITE" id="PS50109">
    <property type="entry name" value="HIS_KIN"/>
    <property type="match status" value="1"/>
</dbReference>
<dbReference type="InterPro" id="IPR036890">
    <property type="entry name" value="HATPase_C_sf"/>
</dbReference>
<evidence type="ECO:0000256" key="6">
    <source>
        <dbReference type="ARBA" id="ARBA00022840"/>
    </source>
</evidence>
<evidence type="ECO:0000259" key="9">
    <source>
        <dbReference type="PROSITE" id="PS50109"/>
    </source>
</evidence>
<feature type="transmembrane region" description="Helical" evidence="8">
    <location>
        <begin position="97"/>
        <end position="118"/>
    </location>
</feature>
<dbReference type="AlphaFoldDB" id="A0A1H1DVL6"/>
<dbReference type="Proteomes" id="UP000199444">
    <property type="component" value="Unassembled WGS sequence"/>
</dbReference>
<keyword evidence="7" id="KW-0902">Two-component regulatory system</keyword>
<dbReference type="GO" id="GO:0005524">
    <property type="term" value="F:ATP binding"/>
    <property type="evidence" value="ECO:0007669"/>
    <property type="project" value="UniProtKB-KW"/>
</dbReference>
<dbReference type="Pfam" id="PF02518">
    <property type="entry name" value="HATPase_c"/>
    <property type="match status" value="1"/>
</dbReference>
<accession>A0A1H1DVL6</accession>
<keyword evidence="4" id="KW-0547">Nucleotide-binding</keyword>
<proteinExistence type="predicted"/>
<evidence type="ECO:0000256" key="3">
    <source>
        <dbReference type="ARBA" id="ARBA00022679"/>
    </source>
</evidence>
<dbReference type="GO" id="GO:0000155">
    <property type="term" value="F:phosphorelay sensor kinase activity"/>
    <property type="evidence" value="ECO:0007669"/>
    <property type="project" value="InterPro"/>
</dbReference>
<dbReference type="InterPro" id="IPR011712">
    <property type="entry name" value="Sig_transdc_His_kin_sub3_dim/P"/>
</dbReference>
<dbReference type="PANTHER" id="PTHR24421:SF63">
    <property type="entry name" value="SENSOR HISTIDINE KINASE DESK"/>
    <property type="match status" value="1"/>
</dbReference>
<comment type="catalytic activity">
    <reaction evidence="1">
        <text>ATP + protein L-histidine = ADP + protein N-phospho-L-histidine.</text>
        <dbReference type="EC" id="2.7.13.3"/>
    </reaction>
</comment>
<dbReference type="EMBL" id="FNKD01000003">
    <property type="protein sequence ID" value="SDQ80561.1"/>
    <property type="molecule type" value="Genomic_DNA"/>
</dbReference>
<sequence>MRSLLLSNHSKKTALLGLLILPLSYLFFMPVELGYLVLFILLGISYYKSVANDKYRIVYIIVQLGTVAILGAFYTPWSLCFGFYPAVMTGLLDSYRLITRIMITMTFLYAGAIILFYMQTLNQFQPYWIPVVLSLYVIPYVIRVFYRSWEMNMKLQKANKEITRLVKNAERQRIARDLHDTLGQTLSMITVKSELVERLITKDKEQAIAEVQEVQTISRSILLQVRELVSDMQSIKIEDELNHAKSILHSAGIQFIYEKNTAASIEPTIEHILGMCLRECITNVVNHSNADTCTISLEELQEKLVLVVKDDGKGLDKEYTRFDEFGNGVLGMRERLLLIEGEINYESSQSQGTKVTITVPKK</sequence>
<dbReference type="Gene3D" id="3.30.565.10">
    <property type="entry name" value="Histidine kinase-like ATPase, C-terminal domain"/>
    <property type="match status" value="1"/>
</dbReference>
<dbReference type="InterPro" id="IPR003594">
    <property type="entry name" value="HATPase_dom"/>
</dbReference>
<dbReference type="STRING" id="553311.SAMN05216231_2600"/>
<dbReference type="RefSeq" id="WP_092493411.1">
    <property type="nucleotide sequence ID" value="NZ_FNKD01000003.1"/>
</dbReference>
<gene>
    <name evidence="10" type="ORF">SAMN05216231_2600</name>
</gene>